<sequence length="254" mass="29392">MAIRLHSLVITKKRYIQVETQPHHLTGIYRKIMLSCQNIPLWQFSDTESAYFESEEDGTITFFQSVSTDTASSGIWTYMMYECPEGGEYVFTDSSFSTSIQPLKELFAGKKLEKSAVDIYEYLQYKYNDHDYLDIEIPSSWNKLVGIKIADMLLEEYKAFKSTSIFAEGVGKRYTQIILDEFIKAGEEVIQNGKRLEDFESAQYDILNKIYIDDMAKSIVEYNDYRIWQSALPSKSKAVEYAFNTALSLISRIQ</sequence>
<proteinExistence type="predicted"/>
<dbReference type="EMBL" id="JADEWL010000139">
    <property type="protein sequence ID" value="MBE9216110.1"/>
    <property type="molecule type" value="Genomic_DNA"/>
</dbReference>
<protein>
    <submittedName>
        <fullName evidence="1">Uncharacterized protein</fullName>
    </submittedName>
</protein>
<gene>
    <name evidence="1" type="ORF">IQ247_26190</name>
</gene>
<dbReference type="Proteomes" id="UP000620559">
    <property type="component" value="Unassembled WGS sequence"/>
</dbReference>
<dbReference type="AlphaFoldDB" id="A0A8J7F8D1"/>
<comment type="caution">
    <text evidence="1">The sequence shown here is derived from an EMBL/GenBank/DDBJ whole genome shotgun (WGS) entry which is preliminary data.</text>
</comment>
<dbReference type="RefSeq" id="WP_193924508.1">
    <property type="nucleotide sequence ID" value="NZ_JADEWL010000139.1"/>
</dbReference>
<evidence type="ECO:0000313" key="2">
    <source>
        <dbReference type="Proteomes" id="UP000620559"/>
    </source>
</evidence>
<organism evidence="1 2">
    <name type="scientific">Plectonema cf. radiosum LEGE 06105</name>
    <dbReference type="NCBI Taxonomy" id="945769"/>
    <lineage>
        <taxon>Bacteria</taxon>
        <taxon>Bacillati</taxon>
        <taxon>Cyanobacteriota</taxon>
        <taxon>Cyanophyceae</taxon>
        <taxon>Oscillatoriophycideae</taxon>
        <taxon>Oscillatoriales</taxon>
        <taxon>Microcoleaceae</taxon>
        <taxon>Plectonema</taxon>
    </lineage>
</organism>
<accession>A0A8J7F8D1</accession>
<name>A0A8J7F8D1_9CYAN</name>
<evidence type="ECO:0000313" key="1">
    <source>
        <dbReference type="EMBL" id="MBE9216110.1"/>
    </source>
</evidence>
<reference evidence="1" key="1">
    <citation type="submission" date="2020-10" db="EMBL/GenBank/DDBJ databases">
        <authorList>
            <person name="Castelo-Branco R."/>
            <person name="Eusebio N."/>
            <person name="Adriana R."/>
            <person name="Vieira A."/>
            <person name="Brugerolle De Fraissinette N."/>
            <person name="Rezende De Castro R."/>
            <person name="Schneider M.P."/>
            <person name="Vasconcelos V."/>
            <person name="Leao P.N."/>
        </authorList>
    </citation>
    <scope>NUCLEOTIDE SEQUENCE</scope>
    <source>
        <strain evidence="1">LEGE 06105</strain>
    </source>
</reference>
<keyword evidence="2" id="KW-1185">Reference proteome</keyword>